<dbReference type="AlphaFoldDB" id="A0A8J3TFY8"/>
<gene>
    <name evidence="2" type="ORF">Pme01_60370</name>
</gene>
<dbReference type="RefSeq" id="WP_168118220.1">
    <property type="nucleotide sequence ID" value="NZ_BOON01000078.1"/>
</dbReference>
<evidence type="ECO:0000256" key="1">
    <source>
        <dbReference type="SAM" id="Phobius"/>
    </source>
</evidence>
<evidence type="ECO:0000313" key="3">
    <source>
        <dbReference type="Proteomes" id="UP000599074"/>
    </source>
</evidence>
<comment type="caution">
    <text evidence="2">The sequence shown here is derived from an EMBL/GenBank/DDBJ whole genome shotgun (WGS) entry which is preliminary data.</text>
</comment>
<keyword evidence="1" id="KW-0812">Transmembrane</keyword>
<organism evidence="2 3">
    <name type="scientific">Planosporangium mesophilum</name>
    <dbReference type="NCBI Taxonomy" id="689768"/>
    <lineage>
        <taxon>Bacteria</taxon>
        <taxon>Bacillati</taxon>
        <taxon>Actinomycetota</taxon>
        <taxon>Actinomycetes</taxon>
        <taxon>Micromonosporales</taxon>
        <taxon>Micromonosporaceae</taxon>
        <taxon>Planosporangium</taxon>
    </lineage>
</organism>
<name>A0A8J3TFY8_9ACTN</name>
<protein>
    <submittedName>
        <fullName evidence="2">Uncharacterized protein</fullName>
    </submittedName>
</protein>
<reference evidence="2" key="1">
    <citation type="submission" date="2021-01" db="EMBL/GenBank/DDBJ databases">
        <title>Whole genome shotgun sequence of Planosporangium mesophilum NBRC 109066.</title>
        <authorList>
            <person name="Komaki H."/>
            <person name="Tamura T."/>
        </authorList>
    </citation>
    <scope>NUCLEOTIDE SEQUENCE</scope>
    <source>
        <strain evidence="2">NBRC 109066</strain>
    </source>
</reference>
<feature type="transmembrane region" description="Helical" evidence="1">
    <location>
        <begin position="85"/>
        <end position="104"/>
    </location>
</feature>
<sequence length="109" mass="12081">MATEDVPAKPRYSAWLNPSWVALLGTVVVALLLTLPISTFGPGDHEKKSCGNALTLDLERWRSSDSKESWDSAYRHCTAQRIDRVTRAVGVVSVTVLIVTVMAARTRRR</sequence>
<dbReference type="Proteomes" id="UP000599074">
    <property type="component" value="Unassembled WGS sequence"/>
</dbReference>
<accession>A0A8J3TFY8</accession>
<feature type="transmembrane region" description="Helical" evidence="1">
    <location>
        <begin position="20"/>
        <end position="40"/>
    </location>
</feature>
<keyword evidence="3" id="KW-1185">Reference proteome</keyword>
<keyword evidence="1" id="KW-1133">Transmembrane helix</keyword>
<dbReference type="EMBL" id="BOON01000078">
    <property type="protein sequence ID" value="GII26440.1"/>
    <property type="molecule type" value="Genomic_DNA"/>
</dbReference>
<evidence type="ECO:0000313" key="2">
    <source>
        <dbReference type="EMBL" id="GII26440.1"/>
    </source>
</evidence>
<proteinExistence type="predicted"/>
<keyword evidence="1" id="KW-0472">Membrane</keyword>